<comment type="caution">
    <text evidence="1">The sequence shown here is derived from an EMBL/GenBank/DDBJ whole genome shotgun (WGS) entry which is preliminary data.</text>
</comment>
<organism evidence="1 2">
    <name type="scientific">Candidatus Mycoplasma haematobovis</name>
    <dbReference type="NCBI Taxonomy" id="432608"/>
    <lineage>
        <taxon>Bacteria</taxon>
        <taxon>Bacillati</taxon>
        <taxon>Mycoplasmatota</taxon>
        <taxon>Mollicutes</taxon>
        <taxon>Mycoplasmataceae</taxon>
        <taxon>Mycoplasma</taxon>
    </lineage>
</organism>
<dbReference type="EMBL" id="LWUJ01000010">
    <property type="protein sequence ID" value="OAL10668.1"/>
    <property type="molecule type" value="Genomic_DNA"/>
</dbReference>
<evidence type="ECO:0000313" key="1">
    <source>
        <dbReference type="EMBL" id="OAL10668.1"/>
    </source>
</evidence>
<protein>
    <submittedName>
        <fullName evidence="1">Uncharacterized protein</fullName>
    </submittedName>
</protein>
<keyword evidence="2" id="KW-1185">Reference proteome</keyword>
<dbReference type="RefSeq" id="WP_187149904.1">
    <property type="nucleotide sequence ID" value="NZ_LWUJ01000010.1"/>
</dbReference>
<accession>A0A1A9QEJ6</accession>
<name>A0A1A9QEJ6_9MOLU</name>
<proteinExistence type="predicted"/>
<dbReference type="AlphaFoldDB" id="A0A1A9QEJ6"/>
<reference evidence="2" key="1">
    <citation type="submission" date="2016-04" db="EMBL/GenBank/DDBJ databases">
        <authorList>
            <person name="Quiroz-Castaneda R.E."/>
            <person name="Martinez-Ocampo F."/>
        </authorList>
    </citation>
    <scope>NUCLEOTIDE SEQUENCE [LARGE SCALE GENOMIC DNA]</scope>
    <source>
        <strain evidence="2">INIFAP01</strain>
    </source>
</reference>
<dbReference type="STRING" id="432608.A6V39_01190"/>
<evidence type="ECO:0000313" key="2">
    <source>
        <dbReference type="Proteomes" id="UP000077623"/>
    </source>
</evidence>
<gene>
    <name evidence="1" type="ORF">A6V39_01190</name>
</gene>
<dbReference type="Proteomes" id="UP000077623">
    <property type="component" value="Unassembled WGS sequence"/>
</dbReference>
<sequence length="232" mass="26202">MANSISKIALAGLGVTGIAGGVGASIHYSSQSKKETIDNTTKHSIISLLSSEGRQLLTKGQNTEKWKSLWTSFKEKYKTDPVTIPVAPWNFENWDSLKNEENAPNDFQDKCINNSKGDVESVNDELYQTIKTYCTAEKQSIKSILSSKRKSILEKTTGNKSKWDKNWGVFKADYATLNSPSWTFEEWETKYKSLDAAPEDFQNKCSKNSDEEVIDEHDKLYKEIVKYCVDGD</sequence>